<accession>A0A086TFP4</accession>
<dbReference type="InterPro" id="IPR015797">
    <property type="entry name" value="NUDIX_hydrolase-like_dom_sf"/>
</dbReference>
<dbReference type="EMBL" id="JPKY01000005">
    <property type="protein sequence ID" value="KFH48176.1"/>
    <property type="molecule type" value="Genomic_DNA"/>
</dbReference>
<dbReference type="Gene3D" id="3.90.79.10">
    <property type="entry name" value="Nucleoside Triphosphate Pyrophosphohydrolase"/>
    <property type="match status" value="1"/>
</dbReference>
<dbReference type="Proteomes" id="UP000029964">
    <property type="component" value="Unassembled WGS sequence"/>
</dbReference>
<protein>
    <recommendedName>
        <fullName evidence="3">Nudix hydrolase domain-containing protein</fullName>
    </recommendedName>
</protein>
<dbReference type="AlphaFoldDB" id="A0A086TFP4"/>
<dbReference type="STRING" id="857340.A0A086TFP4"/>
<evidence type="ECO:0008006" key="3">
    <source>
        <dbReference type="Google" id="ProtNLM"/>
    </source>
</evidence>
<dbReference type="CDD" id="cd03676">
    <property type="entry name" value="NUDIX_Tnr3_like"/>
    <property type="match status" value="1"/>
</dbReference>
<name>A0A086TFP4_HAPC1</name>
<evidence type="ECO:0000313" key="2">
    <source>
        <dbReference type="Proteomes" id="UP000029964"/>
    </source>
</evidence>
<dbReference type="HOGENOM" id="CLU_048013_0_0_1"/>
<evidence type="ECO:0000313" key="1">
    <source>
        <dbReference type="EMBL" id="KFH48176.1"/>
    </source>
</evidence>
<gene>
    <name evidence="1" type="ORF">ACRE_009710</name>
</gene>
<dbReference type="SUPFAM" id="SSF55811">
    <property type="entry name" value="Nudix"/>
    <property type="match status" value="1"/>
</dbReference>
<sequence>MSSATRVVHLTGTTRHSDDPRQDFAVFRNSLLSPALGMSRSFKDVVEGWNNLPSDEFESGWKLLVLDHEDAVGYIPGAFAEVATWDRRLFERDEAGRTIRLIPRDRSIQGCNDALVVFCEQNRDRPGFKNGLEPWLQGKRKYELDVEKKNKEKAPDYTPVLTRCLELEGLKVPSPIRGILGILTSGVHMNTYTVKKGENGEEVVDRIWVSYRKSIKTAYGDCYDQIVAGGTDPENGRRPWTTLHREAGEEAGYECDGTIMRLARDSRRVGVIDGFRTIYYRTKRDAKAGKAEEGHIEPGVRFCFDLKLDAGQTPRPNEAGMDFYQFPVATIKEFLRRGLWKPNSGLVMLDFLLRRGLVDAQSDREAIERLYTQGPPLEVPVFPI</sequence>
<proteinExistence type="predicted"/>
<comment type="caution">
    <text evidence="1">The sequence shown here is derived from an EMBL/GenBank/DDBJ whole genome shotgun (WGS) entry which is preliminary data.</text>
</comment>
<reference evidence="2" key="1">
    <citation type="journal article" date="2014" name="Genome Announc.">
        <title>Genome sequence and annotation of Acremonium chrysogenum, producer of the beta-lactam antibiotic cephalosporin C.</title>
        <authorList>
            <person name="Terfehr D."/>
            <person name="Dahlmann T.A."/>
            <person name="Specht T."/>
            <person name="Zadra I."/>
            <person name="Kuernsteiner H."/>
            <person name="Kueck U."/>
        </authorList>
    </citation>
    <scope>NUCLEOTIDE SEQUENCE [LARGE SCALE GENOMIC DNA]</scope>
    <source>
        <strain evidence="2">ATCC 11550 / CBS 779.69 / DSM 880 / IAM 14645 / JCM 23072 / IMI 49137</strain>
    </source>
</reference>
<organism evidence="1 2">
    <name type="scientific">Hapsidospora chrysogenum (strain ATCC 11550 / CBS 779.69 / DSM 880 / IAM 14645 / JCM 23072 / IMI 49137)</name>
    <name type="common">Acremonium chrysogenum</name>
    <dbReference type="NCBI Taxonomy" id="857340"/>
    <lineage>
        <taxon>Eukaryota</taxon>
        <taxon>Fungi</taxon>
        <taxon>Dikarya</taxon>
        <taxon>Ascomycota</taxon>
        <taxon>Pezizomycotina</taxon>
        <taxon>Sordariomycetes</taxon>
        <taxon>Hypocreomycetidae</taxon>
        <taxon>Hypocreales</taxon>
        <taxon>Bionectriaceae</taxon>
        <taxon>Hapsidospora</taxon>
    </lineage>
</organism>
<keyword evidence="2" id="KW-1185">Reference proteome</keyword>
<dbReference type="OrthoDB" id="10261522at2759"/>